<dbReference type="InterPro" id="IPR018060">
    <property type="entry name" value="HTH_AraC"/>
</dbReference>
<reference evidence="5" key="1">
    <citation type="submission" date="2020-08" db="EMBL/GenBank/DDBJ databases">
        <title>Genomic Encyclopedia of Type Strains, Phase IV (KMG-IV): sequencing the most valuable type-strain genomes for metagenomic binning, comparative biology and taxonomic classification.</title>
        <authorList>
            <person name="Goeker M."/>
        </authorList>
    </citation>
    <scope>NUCLEOTIDE SEQUENCE [LARGE SCALE GENOMIC DNA]</scope>
    <source>
        <strain evidence="5">DSM 105720</strain>
    </source>
</reference>
<dbReference type="PANTHER" id="PTHR43280:SF32">
    <property type="entry name" value="TRANSCRIPTIONAL REGULATORY PROTEIN"/>
    <property type="match status" value="1"/>
</dbReference>
<proteinExistence type="predicted"/>
<dbReference type="Proteomes" id="UP000560658">
    <property type="component" value="Unassembled WGS sequence"/>
</dbReference>
<accession>A0A840D293</accession>
<dbReference type="GO" id="GO:0043565">
    <property type="term" value="F:sequence-specific DNA binding"/>
    <property type="evidence" value="ECO:0007669"/>
    <property type="project" value="InterPro"/>
</dbReference>
<protein>
    <submittedName>
        <fullName evidence="5">AraC-like DNA-binding protein</fullName>
    </submittedName>
</protein>
<evidence type="ECO:0000313" key="6">
    <source>
        <dbReference type="Proteomes" id="UP000560658"/>
    </source>
</evidence>
<sequence>MKTIVSNSIREVNMSTFNNKSNLDYTDGDIAIANDIRKLGEYESNNTIKLDMVVIIMCVKGRLQVDINCNTYVIHPNDLLFCPPNIMLNDFQTSEDFEGKMIGLSERILQRLFHNSSDVWNKVFYICKNPIIHLEKESLNIFNYFYELVKLKINQSPRQYRKEVIHSILRAMLYEVYADLDRVVAPTEDNLIRQGDLLFRRFLKLLEENSGKERAVSYYAKELCVTPKYLSYACKASSQKTALKWIHDYTTESIRYQLKHSEKSIKEISDELNFPNISFFGKYVKTHFGMSPRAVRKSF</sequence>
<dbReference type="RefSeq" id="WP_183208170.1">
    <property type="nucleotide sequence ID" value="NZ_JACIER010000004.1"/>
</dbReference>
<organism evidence="5 6">
    <name type="scientific">Bacteroides reticulotermitis</name>
    <dbReference type="NCBI Taxonomy" id="1133319"/>
    <lineage>
        <taxon>Bacteria</taxon>
        <taxon>Pseudomonadati</taxon>
        <taxon>Bacteroidota</taxon>
        <taxon>Bacteroidia</taxon>
        <taxon>Bacteroidales</taxon>
        <taxon>Bacteroidaceae</taxon>
        <taxon>Bacteroides</taxon>
    </lineage>
</organism>
<dbReference type="PROSITE" id="PS01124">
    <property type="entry name" value="HTH_ARAC_FAMILY_2"/>
    <property type="match status" value="1"/>
</dbReference>
<dbReference type="SUPFAM" id="SSF46689">
    <property type="entry name" value="Homeodomain-like"/>
    <property type="match status" value="1"/>
</dbReference>
<gene>
    <name evidence="5" type="ORF">GGR06_001476</name>
</gene>
<dbReference type="Pfam" id="PF12833">
    <property type="entry name" value="HTH_18"/>
    <property type="match status" value="1"/>
</dbReference>
<evidence type="ECO:0000256" key="2">
    <source>
        <dbReference type="ARBA" id="ARBA00023125"/>
    </source>
</evidence>
<dbReference type="AlphaFoldDB" id="A0A840D293"/>
<dbReference type="Gene3D" id="1.10.10.60">
    <property type="entry name" value="Homeodomain-like"/>
    <property type="match status" value="1"/>
</dbReference>
<dbReference type="GO" id="GO:0003700">
    <property type="term" value="F:DNA-binding transcription factor activity"/>
    <property type="evidence" value="ECO:0007669"/>
    <property type="project" value="InterPro"/>
</dbReference>
<dbReference type="Pfam" id="PF02311">
    <property type="entry name" value="AraC_binding"/>
    <property type="match status" value="1"/>
</dbReference>
<evidence type="ECO:0000259" key="4">
    <source>
        <dbReference type="PROSITE" id="PS01124"/>
    </source>
</evidence>
<name>A0A840D293_9BACE</name>
<dbReference type="SUPFAM" id="SSF51215">
    <property type="entry name" value="Regulatory protein AraC"/>
    <property type="match status" value="1"/>
</dbReference>
<evidence type="ECO:0000313" key="5">
    <source>
        <dbReference type="EMBL" id="MBB4043694.1"/>
    </source>
</evidence>
<keyword evidence="1" id="KW-0805">Transcription regulation</keyword>
<feature type="domain" description="HTH araC/xylS-type" evidence="4">
    <location>
        <begin position="200"/>
        <end position="298"/>
    </location>
</feature>
<dbReference type="SMART" id="SM00342">
    <property type="entry name" value="HTH_ARAC"/>
    <property type="match status" value="1"/>
</dbReference>
<dbReference type="PANTHER" id="PTHR43280">
    <property type="entry name" value="ARAC-FAMILY TRANSCRIPTIONAL REGULATOR"/>
    <property type="match status" value="1"/>
</dbReference>
<keyword evidence="3" id="KW-0804">Transcription</keyword>
<dbReference type="InterPro" id="IPR009057">
    <property type="entry name" value="Homeodomain-like_sf"/>
</dbReference>
<keyword evidence="6" id="KW-1185">Reference proteome</keyword>
<dbReference type="InterPro" id="IPR003313">
    <property type="entry name" value="AraC-bd"/>
</dbReference>
<comment type="caution">
    <text evidence="5">The sequence shown here is derived from an EMBL/GenBank/DDBJ whole genome shotgun (WGS) entry which is preliminary data.</text>
</comment>
<keyword evidence="2" id="KW-0238">DNA-binding</keyword>
<dbReference type="EMBL" id="JACIER010000004">
    <property type="protein sequence ID" value="MBB4043694.1"/>
    <property type="molecule type" value="Genomic_DNA"/>
</dbReference>
<evidence type="ECO:0000256" key="3">
    <source>
        <dbReference type="ARBA" id="ARBA00023163"/>
    </source>
</evidence>
<dbReference type="InterPro" id="IPR037923">
    <property type="entry name" value="HTH-like"/>
</dbReference>
<evidence type="ECO:0000256" key="1">
    <source>
        <dbReference type="ARBA" id="ARBA00023015"/>
    </source>
</evidence>